<dbReference type="GO" id="GO:0016020">
    <property type="term" value="C:membrane"/>
    <property type="evidence" value="ECO:0007669"/>
    <property type="project" value="TreeGrafter"/>
</dbReference>
<keyword evidence="1" id="KW-0472">Membrane</keyword>
<feature type="transmembrane region" description="Helical" evidence="1">
    <location>
        <begin position="30"/>
        <end position="54"/>
    </location>
</feature>
<name>A0A166IMM5_9AGAM</name>
<feature type="transmembrane region" description="Helical" evidence="1">
    <location>
        <begin position="394"/>
        <end position="415"/>
    </location>
</feature>
<evidence type="ECO:0000256" key="1">
    <source>
        <dbReference type="SAM" id="Phobius"/>
    </source>
</evidence>
<organism evidence="3 4">
    <name type="scientific">Athelia psychrophila</name>
    <dbReference type="NCBI Taxonomy" id="1759441"/>
    <lineage>
        <taxon>Eukaryota</taxon>
        <taxon>Fungi</taxon>
        <taxon>Dikarya</taxon>
        <taxon>Basidiomycota</taxon>
        <taxon>Agaricomycotina</taxon>
        <taxon>Agaricomycetes</taxon>
        <taxon>Agaricomycetidae</taxon>
        <taxon>Atheliales</taxon>
        <taxon>Atheliaceae</taxon>
        <taxon>Athelia</taxon>
    </lineage>
</organism>
<dbReference type="AlphaFoldDB" id="A0A166IMM5"/>
<feature type="transmembrane region" description="Helical" evidence="1">
    <location>
        <begin position="309"/>
        <end position="330"/>
    </location>
</feature>
<dbReference type="PANTHER" id="PTHR34814:SF1">
    <property type="entry name" value="NITROSOGUANIDINE RESISTANCE PROTEIN SNG1"/>
    <property type="match status" value="1"/>
</dbReference>
<protein>
    <recommendedName>
        <fullName evidence="2">DUF3533 domain-containing protein</fullName>
    </recommendedName>
</protein>
<reference evidence="3 4" key="1">
    <citation type="journal article" date="2016" name="Mol. Biol. Evol.">
        <title>Comparative Genomics of Early-Diverging Mushroom-Forming Fungi Provides Insights into the Origins of Lignocellulose Decay Capabilities.</title>
        <authorList>
            <person name="Nagy L.G."/>
            <person name="Riley R."/>
            <person name="Tritt A."/>
            <person name="Adam C."/>
            <person name="Daum C."/>
            <person name="Floudas D."/>
            <person name="Sun H."/>
            <person name="Yadav J.S."/>
            <person name="Pangilinan J."/>
            <person name="Larsson K.H."/>
            <person name="Matsuura K."/>
            <person name="Barry K."/>
            <person name="Labutti K."/>
            <person name="Kuo R."/>
            <person name="Ohm R.A."/>
            <person name="Bhattacharya S.S."/>
            <person name="Shirouzu T."/>
            <person name="Yoshinaga Y."/>
            <person name="Martin F.M."/>
            <person name="Grigoriev I.V."/>
            <person name="Hibbett D.S."/>
        </authorList>
    </citation>
    <scope>NUCLEOTIDE SEQUENCE [LARGE SCALE GENOMIC DNA]</scope>
    <source>
        <strain evidence="3 4">CBS 109695</strain>
    </source>
</reference>
<gene>
    <name evidence="3" type="ORF">FIBSPDRAFT_827546</name>
</gene>
<dbReference type="InterPro" id="IPR022703">
    <property type="entry name" value="DUF3533"/>
</dbReference>
<feature type="transmembrane region" description="Helical" evidence="1">
    <location>
        <begin position="226"/>
        <end position="249"/>
    </location>
</feature>
<dbReference type="InterPro" id="IPR053001">
    <property type="entry name" value="MNNG_permease-like"/>
</dbReference>
<dbReference type="STRING" id="436010.A0A166IMM5"/>
<keyword evidence="4" id="KW-1185">Reference proteome</keyword>
<dbReference type="OrthoDB" id="2140105at2759"/>
<evidence type="ECO:0000313" key="4">
    <source>
        <dbReference type="Proteomes" id="UP000076532"/>
    </source>
</evidence>
<dbReference type="Pfam" id="PF12051">
    <property type="entry name" value="DUF3533"/>
    <property type="match status" value="1"/>
</dbReference>
<keyword evidence="1" id="KW-0812">Transmembrane</keyword>
<evidence type="ECO:0000259" key="2">
    <source>
        <dbReference type="Pfam" id="PF12051"/>
    </source>
</evidence>
<feature type="transmembrane region" description="Helical" evidence="1">
    <location>
        <begin position="270"/>
        <end position="297"/>
    </location>
</feature>
<dbReference type="EMBL" id="KV417559">
    <property type="protein sequence ID" value="KZP19990.1"/>
    <property type="molecule type" value="Genomic_DNA"/>
</dbReference>
<dbReference type="Proteomes" id="UP000076532">
    <property type="component" value="Unassembled WGS sequence"/>
</dbReference>
<feature type="domain" description="DUF3533" evidence="2">
    <location>
        <begin position="40"/>
        <end position="405"/>
    </location>
</feature>
<evidence type="ECO:0000313" key="3">
    <source>
        <dbReference type="EMBL" id="KZP19990.1"/>
    </source>
</evidence>
<proteinExistence type="predicted"/>
<accession>A0A166IMM5</accession>
<sequence length="433" mass="48075">MEKQEQEESEQLVHTGFWDKDPESTGARKAYLKIVIMGGMVVSVAIWCVLTIYWGAFWQTLSLVHGIHGCVVDFDGGDVGLTVSQYIGAISTPDQLTWEVHPASMYPNGPGDLADAIVQEKCWVGISINPGATTNLALATTESDATYNGSLAITAYTNEARNENAYGFLILPNVQGPIKTVVAQYAETYVKRLSTRQNIATILSQAPSIVTAPISFTVDNLRPFDIAVATAVDFVGLIYLLILSFFISGQHFNARLISGIQHRLKLRSILILRIVAPICTYFFISLMYSVLSLAYLVPFDRTFGKAGFVIYWMMNFCAMTALGLALEVMITVLTPRFGPFFLILWIISNVSVSFYPIEALPGIFRYGYASPFYNVSRAVRTILFNTKNDLALNFGVQLAWIGVSLVTLPLVQFLIRRRDVAAWNQEQEAKRLV</sequence>
<keyword evidence="1" id="KW-1133">Transmembrane helix</keyword>
<dbReference type="PANTHER" id="PTHR34814">
    <property type="entry name" value="NITROSOGUANIDINE RESISTANCE PROTEIN SNG1"/>
    <property type="match status" value="1"/>
</dbReference>
<feature type="transmembrane region" description="Helical" evidence="1">
    <location>
        <begin position="337"/>
        <end position="357"/>
    </location>
</feature>